<organism evidence="1">
    <name type="scientific">Homalodisca liturata</name>
    <dbReference type="NCBI Taxonomy" id="320908"/>
    <lineage>
        <taxon>Eukaryota</taxon>
        <taxon>Metazoa</taxon>
        <taxon>Ecdysozoa</taxon>
        <taxon>Arthropoda</taxon>
        <taxon>Hexapoda</taxon>
        <taxon>Insecta</taxon>
        <taxon>Pterygota</taxon>
        <taxon>Neoptera</taxon>
        <taxon>Paraneoptera</taxon>
        <taxon>Hemiptera</taxon>
        <taxon>Auchenorrhyncha</taxon>
        <taxon>Membracoidea</taxon>
        <taxon>Cicadellidae</taxon>
        <taxon>Cicadellinae</taxon>
        <taxon>Proconiini</taxon>
        <taxon>Homalodisca</taxon>
    </lineage>
</organism>
<evidence type="ECO:0000313" key="1">
    <source>
        <dbReference type="EMBL" id="JAS89092.1"/>
    </source>
</evidence>
<feature type="non-terminal residue" evidence="1">
    <location>
        <position position="99"/>
    </location>
</feature>
<name>A0A1B6IQ83_9HEMI</name>
<feature type="non-terminal residue" evidence="1">
    <location>
        <position position="1"/>
    </location>
</feature>
<sequence length="99" mass="11444">LRLMRKKRAAFFVSAREGGSSLVLGRAYDSQFLELVSFRVSRMLSSADFPAVPAEVSVKYFMLFQNIQNARLENMLMDLFRQQTHEVDLSGVRYAWIFS</sequence>
<gene>
    <name evidence="1" type="ORF">g.56099</name>
</gene>
<accession>A0A1B6IQ83</accession>
<proteinExistence type="predicted"/>
<protein>
    <submittedName>
        <fullName evidence="1">Uncharacterized protein</fullName>
    </submittedName>
</protein>
<dbReference type="AlphaFoldDB" id="A0A1B6IQ83"/>
<reference evidence="1" key="1">
    <citation type="submission" date="2015-11" db="EMBL/GenBank/DDBJ databases">
        <title>De novo transcriptome assembly of four potential Pierce s Disease insect vectors from Arizona vineyards.</title>
        <authorList>
            <person name="Tassone E.E."/>
        </authorList>
    </citation>
    <scope>NUCLEOTIDE SEQUENCE</scope>
</reference>
<dbReference type="EMBL" id="GECU01018614">
    <property type="protein sequence ID" value="JAS89092.1"/>
    <property type="molecule type" value="Transcribed_RNA"/>
</dbReference>